<dbReference type="AlphaFoldDB" id="A2GPB9"/>
<dbReference type="EMBL" id="DS118078">
    <property type="protein sequence ID" value="EAX80998.1"/>
    <property type="molecule type" value="Genomic_DNA"/>
</dbReference>
<accession>A2GPB9</accession>
<name>A2GPB9_TRIV3</name>
<protein>
    <submittedName>
        <fullName evidence="1">Uncharacterized protein</fullName>
    </submittedName>
</protein>
<evidence type="ECO:0000313" key="1">
    <source>
        <dbReference type="EMBL" id="EAX80998.1"/>
    </source>
</evidence>
<gene>
    <name evidence="1" type="ORF">TVAG_449520</name>
</gene>
<feature type="non-terminal residue" evidence="1">
    <location>
        <position position="474"/>
    </location>
</feature>
<proteinExistence type="predicted"/>
<dbReference type="VEuPathDB" id="TrichDB:TVAGG3_0889240"/>
<keyword evidence="2" id="KW-1185">Reference proteome</keyword>
<reference evidence="1" key="2">
    <citation type="journal article" date="2007" name="Science">
        <title>Draft genome sequence of the sexually transmitted pathogen Trichomonas vaginalis.</title>
        <authorList>
            <person name="Carlton J.M."/>
            <person name="Hirt R.P."/>
            <person name="Silva J.C."/>
            <person name="Delcher A.L."/>
            <person name="Schatz M."/>
            <person name="Zhao Q."/>
            <person name="Wortman J.R."/>
            <person name="Bidwell S.L."/>
            <person name="Alsmark U.C.M."/>
            <person name="Besteiro S."/>
            <person name="Sicheritz-Ponten T."/>
            <person name="Noel C.J."/>
            <person name="Dacks J.B."/>
            <person name="Foster P.G."/>
            <person name="Simillion C."/>
            <person name="Van de Peer Y."/>
            <person name="Miranda-Saavedra D."/>
            <person name="Barton G.J."/>
            <person name="Westrop G.D."/>
            <person name="Mueller S."/>
            <person name="Dessi D."/>
            <person name="Fiori P.L."/>
            <person name="Ren Q."/>
            <person name="Paulsen I."/>
            <person name="Zhang H."/>
            <person name="Bastida-Corcuera F.D."/>
            <person name="Simoes-Barbosa A."/>
            <person name="Brown M.T."/>
            <person name="Hayes R.D."/>
            <person name="Mukherjee M."/>
            <person name="Okumura C.Y."/>
            <person name="Schneider R."/>
            <person name="Smith A.J."/>
            <person name="Vanacova S."/>
            <person name="Villalvazo M."/>
            <person name="Haas B.J."/>
            <person name="Pertea M."/>
            <person name="Feldblyum T.V."/>
            <person name="Utterback T.R."/>
            <person name="Shu C.L."/>
            <person name="Osoegawa K."/>
            <person name="de Jong P.J."/>
            <person name="Hrdy I."/>
            <person name="Horvathova L."/>
            <person name="Zubacova Z."/>
            <person name="Dolezal P."/>
            <person name="Malik S.B."/>
            <person name="Logsdon J.M. Jr."/>
            <person name="Henze K."/>
            <person name="Gupta A."/>
            <person name="Wang C.C."/>
            <person name="Dunne R.L."/>
            <person name="Upcroft J.A."/>
            <person name="Upcroft P."/>
            <person name="White O."/>
            <person name="Salzberg S.L."/>
            <person name="Tang P."/>
            <person name="Chiu C.-H."/>
            <person name="Lee Y.-S."/>
            <person name="Embley T.M."/>
            <person name="Coombs G.H."/>
            <person name="Mottram J.C."/>
            <person name="Tachezy J."/>
            <person name="Fraser-Liggett C.M."/>
            <person name="Johnson P.J."/>
        </authorList>
    </citation>
    <scope>NUCLEOTIDE SEQUENCE [LARGE SCALE GENOMIC DNA]</scope>
    <source>
        <strain evidence="1">G3</strain>
    </source>
</reference>
<dbReference type="VEuPathDB" id="TrichDB:TVAG_TEG_DS118078_1_1"/>
<reference evidence="1" key="1">
    <citation type="submission" date="2006-10" db="EMBL/GenBank/DDBJ databases">
        <authorList>
            <person name="Amadeo P."/>
            <person name="Zhao Q."/>
            <person name="Wortman J."/>
            <person name="Fraser-Liggett C."/>
            <person name="Carlton J."/>
        </authorList>
    </citation>
    <scope>NUCLEOTIDE SEQUENCE</scope>
    <source>
        <strain evidence="1">G3</strain>
    </source>
</reference>
<dbReference type="OrthoDB" id="10649594at2759"/>
<dbReference type="InParanoid" id="A2GPB9"/>
<evidence type="ECO:0000313" key="2">
    <source>
        <dbReference type="Proteomes" id="UP000001542"/>
    </source>
</evidence>
<dbReference type="RefSeq" id="XP_001293928.1">
    <property type="nucleotide sequence ID" value="XM_001293927.1"/>
</dbReference>
<sequence>MAPPRFCFTLYNVGPTEYLLERQKLLLPAKSTLYRAFGSDVNIWKQLVLSESPEIPILQKFLKFYDNLSSKSSFTIGIDAISGKLWKENTNSKKIQDLFAIYLMPLNFEGPNVCVHIIENTNGRAASVLEKILNYIELLQRKTQVPFVTTDGDKSYDAIYIVYFNHWFFLITDFNGLVNEMRNAKYKDIHIIFIADVVHIGKNLRTLIVFDGKLILMQPYDPTRHVDIEKIRQYCHIGDAINNKDKSSKLNDKYPVTLFNVNNVWELLKHGCFEEGVWLLPLTLWFEAIRNLQLPVEARMSMIKLAFYILQFYLRLAHALKISDRLKDVVNNDGTIKFKAYFFSRIIHMKKMATSLLIIYGILDQDPSINFQHITTLPVEHLFALFRKFAKAKKEVNDLMSACAHQLMTEYYNLGHFNRLVKQTILDQSGADLQKINVISEEQWPKYIFTDDEIEQITTDLLYSVGWTEDDVLS</sequence>
<dbReference type="Proteomes" id="UP000001542">
    <property type="component" value="Unassembled WGS sequence"/>
</dbReference>
<dbReference type="KEGG" id="tva:4738445"/>
<organism evidence="1 2">
    <name type="scientific">Trichomonas vaginalis (strain ATCC PRA-98 / G3)</name>
    <dbReference type="NCBI Taxonomy" id="412133"/>
    <lineage>
        <taxon>Eukaryota</taxon>
        <taxon>Metamonada</taxon>
        <taxon>Parabasalia</taxon>
        <taxon>Trichomonadida</taxon>
        <taxon>Trichomonadidae</taxon>
        <taxon>Trichomonas</taxon>
    </lineage>
</organism>